<dbReference type="Proteomes" id="UP000826234">
    <property type="component" value="Unassembled WGS sequence"/>
</dbReference>
<evidence type="ECO:0000313" key="4">
    <source>
        <dbReference type="Proteomes" id="UP000826234"/>
    </source>
</evidence>
<name>A0ABQ7TN86_PHRPL</name>
<feature type="region of interest" description="Disordered" evidence="1">
    <location>
        <begin position="275"/>
        <end position="301"/>
    </location>
</feature>
<keyword evidence="4" id="KW-1185">Reference proteome</keyword>
<dbReference type="InterPro" id="IPR003533">
    <property type="entry name" value="Doublecortin_dom"/>
</dbReference>
<feature type="region of interest" description="Disordered" evidence="1">
    <location>
        <begin position="429"/>
        <end position="455"/>
    </location>
</feature>
<dbReference type="PROSITE" id="PS50309">
    <property type="entry name" value="DC"/>
    <property type="match status" value="2"/>
</dbReference>
<gene>
    <name evidence="3" type="ORF">JD844_005200</name>
</gene>
<dbReference type="SMART" id="SM00537">
    <property type="entry name" value="DCX"/>
    <property type="match status" value="2"/>
</dbReference>
<proteinExistence type="predicted"/>
<evidence type="ECO:0000313" key="3">
    <source>
        <dbReference type="EMBL" id="KAH0631098.1"/>
    </source>
</evidence>
<evidence type="ECO:0000259" key="2">
    <source>
        <dbReference type="PROSITE" id="PS50309"/>
    </source>
</evidence>
<dbReference type="SUPFAM" id="SSF89837">
    <property type="entry name" value="Doublecortin (DC)"/>
    <property type="match status" value="2"/>
</dbReference>
<reference evidence="3 4" key="1">
    <citation type="journal article" date="2022" name="Gigascience">
        <title>A chromosome-level genome assembly and annotation of the desert horned lizard, Phrynosoma platyrhinos, provides insight into chromosomal rearrangements among reptiles.</title>
        <authorList>
            <person name="Koochekian N."/>
            <person name="Ascanio A."/>
            <person name="Farleigh K."/>
            <person name="Card D.C."/>
            <person name="Schield D.R."/>
            <person name="Castoe T.A."/>
            <person name="Jezkova T."/>
        </authorList>
    </citation>
    <scope>NUCLEOTIDE SEQUENCE [LARGE SCALE GENOMIC DNA]</scope>
    <source>
        <strain evidence="3">NK-2021</strain>
    </source>
</reference>
<accession>A0ABQ7TN86</accession>
<dbReference type="EMBL" id="JAIPUX010000035">
    <property type="protein sequence ID" value="KAH0631098.1"/>
    <property type="molecule type" value="Genomic_DNA"/>
</dbReference>
<comment type="caution">
    <text evidence="3">The sequence shown here is derived from an EMBL/GenBank/DDBJ whole genome shotgun (WGS) entry which is preliminary data.</text>
</comment>
<evidence type="ECO:0000256" key="1">
    <source>
        <dbReference type="SAM" id="MobiDB-lite"/>
    </source>
</evidence>
<sequence>MPDLQQFQKNLAMELLWLQQAIISREKTPSSLLTRQLWKRQTLSNLNKKALWLGCQSSLSSSPHIRTFPNLCQILAQRHTEREMNPGTVAVAPPAKNVVVFRNGDPFFHGRKFVVSQRRFLTFEAFLNEVTTMIQAPAAVRTIYTPRQGHRVSGLEELQNGSQYVAGGFERFKRLNVFRNGDLLSPPFRLILTKNALQEWSTVLSLLSEKARLHSGAVKKLYKLNGDVVSRGEELVSGDYYVAVGLEKYKNLPYFELLVPPKIVHRSIRNLPNNRRWPQNQGFGQVHLPSQDGSSNSALLESPPQLNLRRVQSTGVVQTEKHPNSSVATVHKQARKYPHKDKKLSVFHAKPAQVERIKEESVYKMKGAREEMAHAQEVGEDEDTQVELPLDQKAAEIVDEEVMPKMNTLPRKKVGTTEKVYTVQSIQHAAGDSKQEVAQKSHFHPAWRKAAASEK</sequence>
<dbReference type="InterPro" id="IPR036572">
    <property type="entry name" value="Doublecortin_dom_sf"/>
</dbReference>
<dbReference type="Pfam" id="PF03607">
    <property type="entry name" value="DCX"/>
    <property type="match status" value="2"/>
</dbReference>
<organism evidence="3 4">
    <name type="scientific">Phrynosoma platyrhinos</name>
    <name type="common">Desert horned lizard</name>
    <dbReference type="NCBI Taxonomy" id="52577"/>
    <lineage>
        <taxon>Eukaryota</taxon>
        <taxon>Metazoa</taxon>
        <taxon>Chordata</taxon>
        <taxon>Craniata</taxon>
        <taxon>Vertebrata</taxon>
        <taxon>Euteleostomi</taxon>
        <taxon>Lepidosauria</taxon>
        <taxon>Squamata</taxon>
        <taxon>Bifurcata</taxon>
        <taxon>Unidentata</taxon>
        <taxon>Episquamata</taxon>
        <taxon>Toxicofera</taxon>
        <taxon>Iguania</taxon>
        <taxon>Phrynosomatidae</taxon>
        <taxon>Phrynosomatinae</taxon>
        <taxon>Phrynosoma</taxon>
    </lineage>
</organism>
<protein>
    <recommendedName>
        <fullName evidence="2">Doublecortin domain-containing protein</fullName>
    </recommendedName>
</protein>
<feature type="domain" description="Doublecortin" evidence="2">
    <location>
        <begin position="173"/>
        <end position="255"/>
    </location>
</feature>
<dbReference type="PANTHER" id="PTHR23004:SF10">
    <property type="entry name" value="DOUBLECORTIN DOMAIN-CONTAINING PROTEIN 2B"/>
    <property type="match status" value="1"/>
</dbReference>
<feature type="domain" description="Doublecortin" evidence="2">
    <location>
        <begin position="96"/>
        <end position="178"/>
    </location>
</feature>
<dbReference type="Gene3D" id="3.10.20.230">
    <property type="entry name" value="Doublecortin domain"/>
    <property type="match status" value="2"/>
</dbReference>
<dbReference type="PANTHER" id="PTHR23004">
    <property type="entry name" value="DOUBLECORTIN DOMAIN CONTAINING 2"/>
    <property type="match status" value="1"/>
</dbReference>